<organism evidence="1 2">
    <name type="scientific">Azospirillum baldaniorum</name>
    <dbReference type="NCBI Taxonomy" id="1064539"/>
    <lineage>
        <taxon>Bacteria</taxon>
        <taxon>Pseudomonadati</taxon>
        <taxon>Pseudomonadota</taxon>
        <taxon>Alphaproteobacteria</taxon>
        <taxon>Rhodospirillales</taxon>
        <taxon>Azospirillaceae</taxon>
        <taxon>Azospirillum</taxon>
    </lineage>
</organism>
<gene>
    <name evidence="1" type="ORF">AZOBR_160018</name>
</gene>
<keyword evidence="2" id="KW-1185">Reference proteome</keyword>
<dbReference type="Proteomes" id="UP000007319">
    <property type="component" value="Chromosome"/>
</dbReference>
<sequence length="65" mass="7337">MDLRHGQPRLGLVPRPETAKLLKDLGKLWCRLQGSNPRPSVYKTAALPTELNRRAARPDRGGRLH</sequence>
<proteinExistence type="predicted"/>
<dbReference type="AlphaFoldDB" id="A0A9P1JSC3"/>
<reference evidence="1 2" key="1">
    <citation type="journal article" date="2011" name="PLoS Genet.">
        <title>Azospirillum genomes reveal transition of bacteria from aquatic to terrestrial environments.</title>
        <authorList>
            <person name="Wisniewski-Dye F."/>
            <person name="Borziak K."/>
            <person name="Khalsa-Moyers G."/>
            <person name="Alexandre G."/>
            <person name="Sukharnikov L.O."/>
            <person name="Wuichet K."/>
            <person name="Hurst G.B."/>
            <person name="McDonald W.H."/>
            <person name="Robertson J.S."/>
            <person name="Barbe V."/>
            <person name="Calteau A."/>
            <person name="Rouy Z."/>
            <person name="Mangenot S."/>
            <person name="Prigent-Combaret C."/>
            <person name="Normand P."/>
            <person name="Boyer M."/>
            <person name="Siguier P."/>
            <person name="Dessaux Y."/>
            <person name="Elmerich C."/>
            <person name="Condemine G."/>
            <person name="Krishnen G."/>
            <person name="Kennedy I."/>
            <person name="Paterson A.H."/>
            <person name="Gonzalez V."/>
            <person name="Mavingui P."/>
            <person name="Zhulin I.B."/>
        </authorList>
    </citation>
    <scope>NUCLEOTIDE SEQUENCE [LARGE SCALE GENOMIC DNA]</scope>
    <source>
        <strain evidence="1 2">Sp245</strain>
    </source>
</reference>
<dbReference type="KEGG" id="abs:AZOBR_160018"/>
<evidence type="ECO:0000313" key="1">
    <source>
        <dbReference type="EMBL" id="CCC98858.1"/>
    </source>
</evidence>
<evidence type="ECO:0000313" key="2">
    <source>
        <dbReference type="Proteomes" id="UP000007319"/>
    </source>
</evidence>
<accession>A0A9P1JSC3</accession>
<dbReference type="EMBL" id="HE577327">
    <property type="protein sequence ID" value="CCC98858.1"/>
    <property type="molecule type" value="Genomic_DNA"/>
</dbReference>
<name>A0A9P1JSC3_9PROT</name>
<protein>
    <submittedName>
        <fullName evidence="1">Uncharacterized protein</fullName>
    </submittedName>
</protein>
<dbReference type="AntiFam" id="ANF00011">
    <property type="entry name" value="tRNA translation"/>
</dbReference>